<keyword evidence="3 10" id="KW-0285">Flavoprotein</keyword>
<dbReference type="InterPro" id="IPR017905">
    <property type="entry name" value="ERV/ALR_sulphydryl_oxidase"/>
</dbReference>
<dbReference type="Pfam" id="PF00085">
    <property type="entry name" value="Thioredoxin"/>
    <property type="match status" value="1"/>
</dbReference>
<dbReference type="InterPro" id="IPR036774">
    <property type="entry name" value="ERV/ALR_sulphydryl_oxid_sf"/>
</dbReference>
<dbReference type="Pfam" id="PF04777">
    <property type="entry name" value="Evr1_Alr"/>
    <property type="match status" value="1"/>
</dbReference>
<dbReference type="GO" id="GO:0006457">
    <property type="term" value="P:protein folding"/>
    <property type="evidence" value="ECO:0007669"/>
    <property type="project" value="TreeGrafter"/>
</dbReference>
<dbReference type="FunFam" id="1.20.120.1960:FF:000001">
    <property type="entry name" value="Sulfhydryl oxidase"/>
    <property type="match status" value="1"/>
</dbReference>
<dbReference type="EMBL" id="JAQQBR010000002">
    <property type="protein sequence ID" value="KAK0180923.1"/>
    <property type="molecule type" value="Genomic_DNA"/>
</dbReference>
<evidence type="ECO:0000256" key="6">
    <source>
        <dbReference type="ARBA" id="ARBA00023002"/>
    </source>
</evidence>
<keyword evidence="7" id="KW-1015">Disulfide bond</keyword>
<comment type="cofactor">
    <cofactor evidence="1 10">
        <name>FAD</name>
        <dbReference type="ChEBI" id="CHEBI:57692"/>
    </cofactor>
</comment>
<keyword evidence="4" id="KW-0732">Signal</keyword>
<reference evidence="13" key="1">
    <citation type="journal article" date="2023" name="bioRxiv">
        <title>Scaffold-level genome assemblies of two parasitoid biocontrol wasps reveal the parthenogenesis mechanism and an associated novel virus.</title>
        <authorList>
            <person name="Inwood S."/>
            <person name="Skelly J."/>
            <person name="Guhlin J."/>
            <person name="Harrop T."/>
            <person name="Goldson S."/>
            <person name="Dearden P."/>
        </authorList>
    </citation>
    <scope>NUCLEOTIDE SEQUENCE</scope>
    <source>
        <strain evidence="13">Lincoln</strain>
        <tissue evidence="13">Whole body</tissue>
    </source>
</reference>
<accession>A0AA39L0Q1</accession>
<dbReference type="Pfam" id="PF18371">
    <property type="entry name" value="FAD_SOX"/>
    <property type="match status" value="1"/>
</dbReference>
<protein>
    <recommendedName>
        <fullName evidence="10">Sulfhydryl oxidase</fullName>
        <ecNumber evidence="10">1.8.3.2</ecNumber>
    </recommendedName>
</protein>
<dbReference type="EC" id="1.8.3.2" evidence="10"/>
<dbReference type="PANTHER" id="PTHR22897">
    <property type="entry name" value="QUIESCIN Q6-RELATED SULFHYDRYL OXIDASE"/>
    <property type="match status" value="1"/>
</dbReference>
<dbReference type="GO" id="GO:0003756">
    <property type="term" value="F:protein disulfide isomerase activity"/>
    <property type="evidence" value="ECO:0007669"/>
    <property type="project" value="TreeGrafter"/>
</dbReference>
<dbReference type="Gene3D" id="3.40.30.10">
    <property type="entry name" value="Glutaredoxin"/>
    <property type="match status" value="2"/>
</dbReference>
<evidence type="ECO:0000256" key="9">
    <source>
        <dbReference type="ARBA" id="ARBA00048864"/>
    </source>
</evidence>
<dbReference type="InterPro" id="IPR036249">
    <property type="entry name" value="Thioredoxin-like_sf"/>
</dbReference>
<evidence type="ECO:0000256" key="10">
    <source>
        <dbReference type="RuleBase" id="RU371123"/>
    </source>
</evidence>
<keyword evidence="6 10" id="KW-0560">Oxidoreductase</keyword>
<dbReference type="FunFam" id="1.20.120.310:FF:000001">
    <property type="entry name" value="Sulfhydryl oxidase"/>
    <property type="match status" value="1"/>
</dbReference>
<keyword evidence="8" id="KW-0325">Glycoprotein</keyword>
<dbReference type="PROSITE" id="PS51324">
    <property type="entry name" value="ERV_ALR"/>
    <property type="match status" value="1"/>
</dbReference>
<feature type="domain" description="Thioredoxin" evidence="12">
    <location>
        <begin position="22"/>
        <end position="167"/>
    </location>
</feature>
<dbReference type="AlphaFoldDB" id="A0AA39L0Q1"/>
<dbReference type="GO" id="GO:0005615">
    <property type="term" value="C:extracellular space"/>
    <property type="evidence" value="ECO:0007669"/>
    <property type="project" value="TreeGrafter"/>
</dbReference>
<evidence type="ECO:0000259" key="12">
    <source>
        <dbReference type="PROSITE" id="PS51352"/>
    </source>
</evidence>
<dbReference type="SUPFAM" id="SSF52833">
    <property type="entry name" value="Thioredoxin-like"/>
    <property type="match status" value="1"/>
</dbReference>
<evidence type="ECO:0000256" key="8">
    <source>
        <dbReference type="ARBA" id="ARBA00023180"/>
    </source>
</evidence>
<dbReference type="GO" id="GO:0000139">
    <property type="term" value="C:Golgi membrane"/>
    <property type="evidence" value="ECO:0007669"/>
    <property type="project" value="TreeGrafter"/>
</dbReference>
<evidence type="ECO:0000313" key="14">
    <source>
        <dbReference type="Proteomes" id="UP001168972"/>
    </source>
</evidence>
<comment type="caution">
    <text evidence="13">The sequence shown here is derived from an EMBL/GenBank/DDBJ whole genome shotgun (WGS) entry which is preliminary data.</text>
</comment>
<keyword evidence="14" id="KW-1185">Reference proteome</keyword>
<dbReference type="InterPro" id="IPR039798">
    <property type="entry name" value="Sulfhydryl_oxidase"/>
</dbReference>
<dbReference type="PROSITE" id="PS00194">
    <property type="entry name" value="THIOREDOXIN_1"/>
    <property type="match status" value="1"/>
</dbReference>
<comment type="catalytic activity">
    <reaction evidence="9 10">
        <text>2 R'C(R)SH + O2 = R'C(R)S-S(R)CR' + H2O2</text>
        <dbReference type="Rhea" id="RHEA:17357"/>
        <dbReference type="ChEBI" id="CHEBI:15379"/>
        <dbReference type="ChEBI" id="CHEBI:16240"/>
        <dbReference type="ChEBI" id="CHEBI:16520"/>
        <dbReference type="ChEBI" id="CHEBI:17412"/>
        <dbReference type="EC" id="1.8.3.2"/>
    </reaction>
</comment>
<evidence type="ECO:0000256" key="2">
    <source>
        <dbReference type="ARBA" id="ARBA00006041"/>
    </source>
</evidence>
<organism evidence="13 14">
    <name type="scientific">Microctonus hyperodae</name>
    <name type="common">Parasitoid wasp</name>
    <dbReference type="NCBI Taxonomy" id="165561"/>
    <lineage>
        <taxon>Eukaryota</taxon>
        <taxon>Metazoa</taxon>
        <taxon>Ecdysozoa</taxon>
        <taxon>Arthropoda</taxon>
        <taxon>Hexapoda</taxon>
        <taxon>Insecta</taxon>
        <taxon>Pterygota</taxon>
        <taxon>Neoptera</taxon>
        <taxon>Endopterygota</taxon>
        <taxon>Hymenoptera</taxon>
        <taxon>Apocrita</taxon>
        <taxon>Ichneumonoidea</taxon>
        <taxon>Braconidae</taxon>
        <taxon>Euphorinae</taxon>
        <taxon>Microctonus</taxon>
    </lineage>
</organism>
<evidence type="ECO:0000256" key="3">
    <source>
        <dbReference type="ARBA" id="ARBA00022630"/>
    </source>
</evidence>
<dbReference type="InterPro" id="IPR040986">
    <property type="entry name" value="QSOX_FAD-bd_dom"/>
</dbReference>
<dbReference type="InterPro" id="IPR041269">
    <property type="entry name" value="QSOX_Trx1"/>
</dbReference>
<dbReference type="Pfam" id="PF18108">
    <property type="entry name" value="QSOX_Trx1"/>
    <property type="match status" value="1"/>
</dbReference>
<name>A0AA39L0Q1_MICHY</name>
<feature type="domain" description="ERV/ALR sulfhydryl oxidase" evidence="11">
    <location>
        <begin position="415"/>
        <end position="523"/>
    </location>
</feature>
<evidence type="ECO:0000256" key="7">
    <source>
        <dbReference type="ARBA" id="ARBA00023157"/>
    </source>
</evidence>
<evidence type="ECO:0000256" key="1">
    <source>
        <dbReference type="ARBA" id="ARBA00001974"/>
    </source>
</evidence>
<sequence length="563" mass="65209">MKKINIFEMQCIVQLLFVWIIISVINAAPAINTVWHQHEGIVQSGLYGPTDHVVILNSTNLKNTIYGGENAWVVEFYANWCPHCQRFAAIWKTLAHSIDNWKDIVKIGVFDCATVENTPFCRDYMVMTVPTLKYFSPYSRPDELGQNIKKSEIVEVIRRRIIESLKNDENHNMCQWPDFAPLQDLRPNDVFAEQPTDIKYFFIIFENDDSYLGSTVILDFHNVSQISVQRVSSVNEKLCNAFKVMEFPTLIAVERENSLLNLKLSTPSRTAVYNAIKNYLKTKNIKLDVLDVIEDSEILEKYKPKKNMNKNNVIKLKNDDIYQIDLEKALHYSLEQEISLSQNITGEKLEALKNYLQVLAGYFPIKFDSPQYLKNIYDTVKNKTTIDGDEFRNLIALKNDSNQPQELEWIGCKGSLPHTRRYTCGLWTMFHTLTVQYAIATDKNHLNTDVGEKVILAIYGYAKYFFGCSHCAEHFVYMAEKNNVTEHRTADESVLWLWKAHNEVNLRLANDVTEDPEYPKIQYPSQKHCPVCRNANGTWNEPEVLNYLKEKYGGSRIKYDLTL</sequence>
<dbReference type="InterPro" id="IPR017937">
    <property type="entry name" value="Thioredoxin_CS"/>
</dbReference>
<dbReference type="PANTHER" id="PTHR22897:SF8">
    <property type="entry name" value="SULFHYDRYL OXIDASE"/>
    <property type="match status" value="1"/>
</dbReference>
<evidence type="ECO:0000313" key="13">
    <source>
        <dbReference type="EMBL" id="KAK0180923.1"/>
    </source>
</evidence>
<gene>
    <name evidence="13" type="ORF">PV327_003253</name>
</gene>
<dbReference type="InterPro" id="IPR042568">
    <property type="entry name" value="QSOX_FAD-bd_sf"/>
</dbReference>
<dbReference type="Gene3D" id="1.20.120.1960">
    <property type="entry name" value="QSOX sulfhydryl oxidase domain"/>
    <property type="match status" value="1"/>
</dbReference>
<dbReference type="PROSITE" id="PS51352">
    <property type="entry name" value="THIOREDOXIN_2"/>
    <property type="match status" value="1"/>
</dbReference>
<dbReference type="SUPFAM" id="SSF69000">
    <property type="entry name" value="FAD-dependent thiol oxidase"/>
    <property type="match status" value="1"/>
</dbReference>
<dbReference type="Gene3D" id="1.20.120.310">
    <property type="entry name" value="ERV/ALR sulfhydryl oxidase domain"/>
    <property type="match status" value="1"/>
</dbReference>
<evidence type="ECO:0000259" key="11">
    <source>
        <dbReference type="PROSITE" id="PS51324"/>
    </source>
</evidence>
<comment type="similarity">
    <text evidence="2 10">Belongs to the quiescin-sulfhydryl oxidase (QSOX) family.</text>
</comment>
<reference evidence="13" key="2">
    <citation type="submission" date="2023-03" db="EMBL/GenBank/DDBJ databases">
        <authorList>
            <person name="Inwood S.N."/>
            <person name="Skelly J.G."/>
            <person name="Guhlin J."/>
            <person name="Harrop T.W.R."/>
            <person name="Goldson S.G."/>
            <person name="Dearden P.K."/>
        </authorList>
    </citation>
    <scope>NUCLEOTIDE SEQUENCE</scope>
    <source>
        <strain evidence="13">Lincoln</strain>
        <tissue evidence="13">Whole body</tissue>
    </source>
</reference>
<keyword evidence="5 10" id="KW-0274">FAD</keyword>
<dbReference type="GO" id="GO:0016971">
    <property type="term" value="F:flavin-dependent sulfhydryl oxidase activity"/>
    <property type="evidence" value="ECO:0007669"/>
    <property type="project" value="InterPro"/>
</dbReference>
<dbReference type="InterPro" id="IPR013766">
    <property type="entry name" value="Thioredoxin_domain"/>
</dbReference>
<evidence type="ECO:0000256" key="4">
    <source>
        <dbReference type="ARBA" id="ARBA00022729"/>
    </source>
</evidence>
<evidence type="ECO:0000256" key="5">
    <source>
        <dbReference type="ARBA" id="ARBA00022827"/>
    </source>
</evidence>
<dbReference type="Proteomes" id="UP001168972">
    <property type="component" value="Unassembled WGS sequence"/>
</dbReference>
<proteinExistence type="inferred from homology"/>
<comment type="function">
    <text evidence="10">Catalyzes the oxidation of sulfhydryl groups in peptide and protein thiols to disulfides with the reduction of oxygen to hydrogen peroxide.</text>
</comment>